<organism evidence="2 3">
    <name type="scientific">Ureibacillus sinduriensis BLB-1 = JCM 15800</name>
    <dbReference type="NCBI Taxonomy" id="1384057"/>
    <lineage>
        <taxon>Bacteria</taxon>
        <taxon>Bacillati</taxon>
        <taxon>Bacillota</taxon>
        <taxon>Bacilli</taxon>
        <taxon>Bacillales</taxon>
        <taxon>Caryophanaceae</taxon>
        <taxon>Ureibacillus</taxon>
    </lineage>
</organism>
<sequence length="192" mass="22942">MQVLKQKKTLVFVFLFIVIIVFMIIRISDTKSSNIENYLSTGSNLDEEAKYMMPALKNLPIYKDIDYKYTKNRYFIFVSHSVVLSVQYDDETYKSEKGKLEETYEFLNKKNIGFKQKEEPVPPYYEFSINTYTFRIVKDEEHNTLGYPKSFGMIGTSDEKNRIAYLYFYDFDLDVGNDNMEQFVKQHFDYEF</sequence>
<dbReference type="OrthoDB" id="2968538at2"/>
<reference evidence="2 3" key="1">
    <citation type="submission" date="2014-02" db="EMBL/GenBank/DDBJ databases">
        <title>Draft genome sequence of Lysinibacillus sinduriensis JCM 15800.</title>
        <authorList>
            <person name="Zhang F."/>
            <person name="Wang G."/>
            <person name="Zhang L."/>
        </authorList>
    </citation>
    <scope>NUCLEOTIDE SEQUENCE [LARGE SCALE GENOMIC DNA]</scope>
    <source>
        <strain evidence="2 3">JCM 15800</strain>
    </source>
</reference>
<dbReference type="Proteomes" id="UP000030408">
    <property type="component" value="Unassembled WGS sequence"/>
</dbReference>
<feature type="transmembrane region" description="Helical" evidence="1">
    <location>
        <begin position="9"/>
        <end position="27"/>
    </location>
</feature>
<accession>A0A0A3HXY0</accession>
<keyword evidence="1" id="KW-0812">Transmembrane</keyword>
<dbReference type="RefSeq" id="WP_036199719.1">
    <property type="nucleotide sequence ID" value="NZ_AVCY01000009.1"/>
</dbReference>
<evidence type="ECO:0000313" key="2">
    <source>
        <dbReference type="EMBL" id="KGR76095.1"/>
    </source>
</evidence>
<evidence type="ECO:0000313" key="3">
    <source>
        <dbReference type="Proteomes" id="UP000030408"/>
    </source>
</evidence>
<comment type="caution">
    <text evidence="2">The sequence shown here is derived from an EMBL/GenBank/DDBJ whole genome shotgun (WGS) entry which is preliminary data.</text>
</comment>
<keyword evidence="1" id="KW-0472">Membrane</keyword>
<evidence type="ECO:0000256" key="1">
    <source>
        <dbReference type="SAM" id="Phobius"/>
    </source>
</evidence>
<dbReference type="eggNOG" id="ENOG5032W7S">
    <property type="taxonomic scope" value="Bacteria"/>
</dbReference>
<proteinExistence type="predicted"/>
<name>A0A0A3HXY0_9BACL</name>
<keyword evidence="1" id="KW-1133">Transmembrane helix</keyword>
<gene>
    <name evidence="2" type="ORF">CD33_07915</name>
</gene>
<dbReference type="AlphaFoldDB" id="A0A0A3HXY0"/>
<keyword evidence="3" id="KW-1185">Reference proteome</keyword>
<protein>
    <submittedName>
        <fullName evidence="2">Uncharacterized protein</fullName>
    </submittedName>
</protein>
<dbReference type="EMBL" id="JPVO01000047">
    <property type="protein sequence ID" value="KGR76095.1"/>
    <property type="molecule type" value="Genomic_DNA"/>
</dbReference>